<evidence type="ECO:0000259" key="1">
    <source>
        <dbReference type="Pfam" id="PF06094"/>
    </source>
</evidence>
<reference evidence="3" key="1">
    <citation type="submission" date="2016-10" db="EMBL/GenBank/DDBJ databases">
        <authorList>
            <person name="Varghese N."/>
            <person name="Submissions S."/>
        </authorList>
    </citation>
    <scope>NUCLEOTIDE SEQUENCE [LARGE SCALE GENOMIC DNA]</scope>
    <source>
        <strain evidence="3">DSM 24767</strain>
    </source>
</reference>
<evidence type="ECO:0000313" key="2">
    <source>
        <dbReference type="EMBL" id="SDR35451.1"/>
    </source>
</evidence>
<evidence type="ECO:0000313" key="3">
    <source>
        <dbReference type="Proteomes" id="UP000198848"/>
    </source>
</evidence>
<dbReference type="InterPro" id="IPR013024">
    <property type="entry name" value="GGCT-like"/>
</dbReference>
<dbReference type="SUPFAM" id="SSF110857">
    <property type="entry name" value="Gamma-glutamyl cyclotransferase-like"/>
    <property type="match status" value="1"/>
</dbReference>
<dbReference type="GO" id="GO:0016740">
    <property type="term" value="F:transferase activity"/>
    <property type="evidence" value="ECO:0007669"/>
    <property type="project" value="UniProtKB-KW"/>
</dbReference>
<accession>A0A1H1ICP2</accession>
<dbReference type="InterPro" id="IPR036568">
    <property type="entry name" value="GGCT-like_sf"/>
</dbReference>
<dbReference type="AlphaFoldDB" id="A0A1H1ICP2"/>
<gene>
    <name evidence="2" type="ORF">SAMN04489842_3435</name>
</gene>
<dbReference type="InterPro" id="IPR009288">
    <property type="entry name" value="AIG2-like_dom"/>
</dbReference>
<dbReference type="STRING" id="1095778.SAMN04489842_3435"/>
<feature type="domain" description="Gamma-glutamylcyclotransferase AIG2-like" evidence="1">
    <location>
        <begin position="3"/>
        <end position="101"/>
    </location>
</feature>
<dbReference type="OrthoDB" id="198684at2157"/>
<organism evidence="2 3">
    <name type="scientific">Natronobacterium texcoconense</name>
    <dbReference type="NCBI Taxonomy" id="1095778"/>
    <lineage>
        <taxon>Archaea</taxon>
        <taxon>Methanobacteriati</taxon>
        <taxon>Methanobacteriota</taxon>
        <taxon>Stenosarchaea group</taxon>
        <taxon>Halobacteria</taxon>
        <taxon>Halobacteriales</taxon>
        <taxon>Natrialbaceae</taxon>
        <taxon>Natronobacterium</taxon>
    </lineage>
</organism>
<protein>
    <submittedName>
        <fullName evidence="2">Gamma-glutamyl cyclotransferase, AIG2-like</fullName>
    </submittedName>
</protein>
<dbReference type="Gene3D" id="3.10.490.10">
    <property type="entry name" value="Gamma-glutamyl cyclotransferase-like"/>
    <property type="match status" value="1"/>
</dbReference>
<dbReference type="CDD" id="cd06661">
    <property type="entry name" value="GGCT_like"/>
    <property type="match status" value="1"/>
</dbReference>
<name>A0A1H1ICP2_NATTX</name>
<keyword evidence="3" id="KW-1185">Reference proteome</keyword>
<sequence length="137" mass="15281">MYVFVYGTLTDPDRVQTVLEGHPTAEYALEETATLEGVHRVDGRYPTLAPGGSVDGRVLAVDEVGLERLDRYEGVEDGLYVRVTVPYSGRDDEAFVYVGDPARLGVDDRIDWPGDGPLLERVRRVVREDEIVLSSRE</sequence>
<dbReference type="RefSeq" id="WP_090384482.1">
    <property type="nucleotide sequence ID" value="NZ_FNLC01000004.1"/>
</dbReference>
<dbReference type="Pfam" id="PF06094">
    <property type="entry name" value="GGACT"/>
    <property type="match status" value="1"/>
</dbReference>
<dbReference type="EMBL" id="FNLC01000004">
    <property type="protein sequence ID" value="SDR35451.1"/>
    <property type="molecule type" value="Genomic_DNA"/>
</dbReference>
<keyword evidence="2" id="KW-0808">Transferase</keyword>
<proteinExistence type="predicted"/>
<dbReference type="Proteomes" id="UP000198848">
    <property type="component" value="Unassembled WGS sequence"/>
</dbReference>